<keyword evidence="1" id="KW-0472">Membrane</keyword>
<organism evidence="3 4">
    <name type="scientific">Actibacterium lipolyticum</name>
    <dbReference type="NCBI Taxonomy" id="1524263"/>
    <lineage>
        <taxon>Bacteria</taxon>
        <taxon>Pseudomonadati</taxon>
        <taxon>Pseudomonadota</taxon>
        <taxon>Alphaproteobacteria</taxon>
        <taxon>Rhodobacterales</taxon>
        <taxon>Roseobacteraceae</taxon>
        <taxon>Actibacterium</taxon>
    </lineage>
</organism>
<dbReference type="PANTHER" id="PTHR35893">
    <property type="entry name" value="INNER MEMBRANE PROTEIN-RELATED"/>
    <property type="match status" value="1"/>
</dbReference>
<feature type="domain" description="DUF883" evidence="2">
    <location>
        <begin position="81"/>
        <end position="108"/>
    </location>
</feature>
<evidence type="ECO:0000313" key="4">
    <source>
        <dbReference type="Proteomes" id="UP000202922"/>
    </source>
</evidence>
<dbReference type="InterPro" id="IPR010279">
    <property type="entry name" value="YqjD/ElaB"/>
</dbReference>
<feature type="transmembrane region" description="Helical" evidence="1">
    <location>
        <begin position="88"/>
        <end position="106"/>
    </location>
</feature>
<reference evidence="4" key="1">
    <citation type="submission" date="2017-05" db="EMBL/GenBank/DDBJ databases">
        <authorList>
            <person name="Rodrigo-Torres L."/>
            <person name="Arahal R. D."/>
            <person name="Lucena T."/>
        </authorList>
    </citation>
    <scope>NUCLEOTIDE SEQUENCE [LARGE SCALE GENOMIC DNA]</scope>
    <source>
        <strain evidence="4">CECT 8621</strain>
    </source>
</reference>
<dbReference type="OrthoDB" id="8373403at2"/>
<dbReference type="GO" id="GO:0043022">
    <property type="term" value="F:ribosome binding"/>
    <property type="evidence" value="ECO:0007669"/>
    <property type="project" value="InterPro"/>
</dbReference>
<dbReference type="RefSeq" id="WP_093967329.1">
    <property type="nucleotide sequence ID" value="NZ_FXYE01000002.1"/>
</dbReference>
<name>A0A238KJD4_9RHOB</name>
<keyword evidence="1" id="KW-1133">Transmembrane helix</keyword>
<dbReference type="PANTHER" id="PTHR35893:SF3">
    <property type="entry name" value="INNER MEMBRANE PROTEIN"/>
    <property type="match status" value="1"/>
</dbReference>
<keyword evidence="1" id="KW-0812">Transmembrane</keyword>
<sequence>MARTQTNGSAAQTSAELEEQIATLRSDVAAIAGTLSDYGKAQKTQLADAAAETLNGAKAFGDEKAQQAKQQARDAYAEASKAVRANPAASIGIAAGIGFAVGLLTARR</sequence>
<gene>
    <name evidence="3" type="ORF">COL8621_02140</name>
</gene>
<keyword evidence="4" id="KW-1185">Reference proteome</keyword>
<proteinExistence type="predicted"/>
<accession>A0A238KJD4</accession>
<evidence type="ECO:0000259" key="2">
    <source>
        <dbReference type="Pfam" id="PF19029"/>
    </source>
</evidence>
<dbReference type="InterPro" id="IPR043605">
    <property type="entry name" value="DUF883_C"/>
</dbReference>
<evidence type="ECO:0000313" key="3">
    <source>
        <dbReference type="EMBL" id="SMX42935.1"/>
    </source>
</evidence>
<dbReference type="Pfam" id="PF19029">
    <property type="entry name" value="DUF883_C"/>
    <property type="match status" value="1"/>
</dbReference>
<dbReference type="Proteomes" id="UP000202922">
    <property type="component" value="Unassembled WGS sequence"/>
</dbReference>
<dbReference type="EMBL" id="FXYE01000002">
    <property type="protein sequence ID" value="SMX42935.1"/>
    <property type="molecule type" value="Genomic_DNA"/>
</dbReference>
<protein>
    <recommendedName>
        <fullName evidence="2">DUF883 domain-containing protein</fullName>
    </recommendedName>
</protein>
<dbReference type="AlphaFoldDB" id="A0A238KJD4"/>
<evidence type="ECO:0000256" key="1">
    <source>
        <dbReference type="SAM" id="Phobius"/>
    </source>
</evidence>